<gene>
    <name evidence="6" type="primary">YTM1</name>
    <name evidence="9" type="ORF">AYI70_g3343</name>
</gene>
<dbReference type="SMART" id="SM00320">
    <property type="entry name" value="WD40"/>
    <property type="match status" value="10"/>
</dbReference>
<dbReference type="EMBL" id="LSSN01000948">
    <property type="protein sequence ID" value="OMJ21648.1"/>
    <property type="molecule type" value="Genomic_DNA"/>
</dbReference>
<dbReference type="PROSITE" id="PS50294">
    <property type="entry name" value="WD_REPEATS_REGION"/>
    <property type="match status" value="5"/>
</dbReference>
<evidence type="ECO:0000256" key="3">
    <source>
        <dbReference type="ARBA" id="ARBA00022574"/>
    </source>
</evidence>
<dbReference type="InterPro" id="IPR020472">
    <property type="entry name" value="WD40_PAC1"/>
</dbReference>
<feature type="repeat" description="WD" evidence="7">
    <location>
        <begin position="285"/>
        <end position="327"/>
    </location>
</feature>
<name>A0A1R1Y418_9FUNG</name>
<accession>A0A1R1Y418</accession>
<dbReference type="PRINTS" id="PR00320">
    <property type="entry name" value="GPROTEINBRPT"/>
</dbReference>
<dbReference type="GO" id="GO:0043021">
    <property type="term" value="F:ribonucleoprotein complex binding"/>
    <property type="evidence" value="ECO:0007669"/>
    <property type="project" value="UniProtKB-UniRule"/>
</dbReference>
<dbReference type="GO" id="GO:0030687">
    <property type="term" value="C:preribosome, large subunit precursor"/>
    <property type="evidence" value="ECO:0007669"/>
    <property type="project" value="UniProtKB-UniRule"/>
</dbReference>
<dbReference type="Pfam" id="PF00400">
    <property type="entry name" value="WD40"/>
    <property type="match status" value="7"/>
</dbReference>
<dbReference type="SUPFAM" id="SSF50978">
    <property type="entry name" value="WD40 repeat-like"/>
    <property type="match status" value="2"/>
</dbReference>
<dbReference type="InterPro" id="IPR036322">
    <property type="entry name" value="WD40_repeat_dom_sf"/>
</dbReference>
<evidence type="ECO:0000256" key="1">
    <source>
        <dbReference type="ARBA" id="ARBA00022517"/>
    </source>
</evidence>
<dbReference type="GO" id="GO:0005730">
    <property type="term" value="C:nucleolus"/>
    <property type="evidence" value="ECO:0007669"/>
    <property type="project" value="UniProtKB-SubCell"/>
</dbReference>
<comment type="function">
    <text evidence="6">Component of the NOP7 complex, which is required for maturation of the 25S and 5.8S ribosomal RNAs and formation of the 60S ribosome.</text>
</comment>
<evidence type="ECO:0000256" key="5">
    <source>
        <dbReference type="ARBA" id="ARBA00023242"/>
    </source>
</evidence>
<protein>
    <recommendedName>
        <fullName evidence="6">Ribosome biogenesis protein YTM1</fullName>
    </recommendedName>
</protein>
<comment type="subunit">
    <text evidence="6">Component of the NOP7 complex, composed of ERB1, NOP7 and YTM1. Within the NOP7 complex ERB1 appears to interact directly with NOP7 and YTM1. The NOP7 complex also associates with the 66S pre-ribosome.</text>
</comment>
<keyword evidence="10" id="KW-1185">Reference proteome</keyword>
<dbReference type="HAMAP" id="MF_03029">
    <property type="entry name" value="WDR12"/>
    <property type="match status" value="1"/>
</dbReference>
<evidence type="ECO:0000256" key="7">
    <source>
        <dbReference type="PROSITE-ProRule" id="PRU00221"/>
    </source>
</evidence>
<feature type="domain" description="NLE" evidence="8">
    <location>
        <begin position="10"/>
        <end position="72"/>
    </location>
</feature>
<evidence type="ECO:0000259" key="8">
    <source>
        <dbReference type="Pfam" id="PF08154"/>
    </source>
</evidence>
<dbReference type="GO" id="GO:0000463">
    <property type="term" value="P:maturation of LSU-rRNA from tricistronic rRNA transcript (SSU-rRNA, 5.8S rRNA, LSU-rRNA)"/>
    <property type="evidence" value="ECO:0007669"/>
    <property type="project" value="UniProtKB-UniRule"/>
</dbReference>
<dbReference type="Pfam" id="PF08154">
    <property type="entry name" value="NLE"/>
    <property type="match status" value="1"/>
</dbReference>
<organism evidence="9 10">
    <name type="scientific">Smittium culicis</name>
    <dbReference type="NCBI Taxonomy" id="133412"/>
    <lineage>
        <taxon>Eukaryota</taxon>
        <taxon>Fungi</taxon>
        <taxon>Fungi incertae sedis</taxon>
        <taxon>Zoopagomycota</taxon>
        <taxon>Kickxellomycotina</taxon>
        <taxon>Harpellomycetes</taxon>
        <taxon>Harpellales</taxon>
        <taxon>Legeriomycetaceae</taxon>
        <taxon>Smittium</taxon>
    </lineage>
</organism>
<keyword evidence="4" id="KW-0677">Repeat</keyword>
<evidence type="ECO:0000256" key="6">
    <source>
        <dbReference type="HAMAP-Rule" id="MF_03029"/>
    </source>
</evidence>
<evidence type="ECO:0000313" key="9">
    <source>
        <dbReference type="EMBL" id="OMJ21648.1"/>
    </source>
</evidence>
<keyword evidence="3 7" id="KW-0853">WD repeat</keyword>
<dbReference type="InterPro" id="IPR015943">
    <property type="entry name" value="WD40/YVTN_repeat-like_dom_sf"/>
</dbReference>
<dbReference type="OrthoDB" id="10251381at2759"/>
<dbReference type="InterPro" id="IPR001680">
    <property type="entry name" value="WD40_rpt"/>
</dbReference>
<evidence type="ECO:0000313" key="10">
    <source>
        <dbReference type="Proteomes" id="UP000187283"/>
    </source>
</evidence>
<dbReference type="Proteomes" id="UP000187283">
    <property type="component" value="Unassembled WGS sequence"/>
</dbReference>
<dbReference type="PROSITE" id="PS50082">
    <property type="entry name" value="WD_REPEATS_2"/>
    <property type="match status" value="7"/>
</dbReference>
<comment type="subcellular location">
    <subcellularLocation>
        <location evidence="6">Nucleus</location>
        <location evidence="6">Nucleolus</location>
    </subcellularLocation>
    <subcellularLocation>
        <location evidence="6">Nucleus</location>
        <location evidence="6">Nucleoplasm</location>
    </subcellularLocation>
</comment>
<comment type="caution">
    <text evidence="9">The sequence shown here is derived from an EMBL/GenBank/DDBJ whole genome shotgun (WGS) entry which is preliminary data.</text>
</comment>
<evidence type="ECO:0000256" key="4">
    <source>
        <dbReference type="ARBA" id="ARBA00022737"/>
    </source>
</evidence>
<keyword evidence="5 6" id="KW-0539">Nucleus</keyword>
<dbReference type="STRING" id="133412.A0A1R1Y418"/>
<evidence type="ECO:0000256" key="2">
    <source>
        <dbReference type="ARBA" id="ARBA00022552"/>
    </source>
</evidence>
<dbReference type="GO" id="GO:0005654">
    <property type="term" value="C:nucleoplasm"/>
    <property type="evidence" value="ECO:0007669"/>
    <property type="project" value="UniProtKB-SubCell"/>
</dbReference>
<dbReference type="GO" id="GO:0000466">
    <property type="term" value="P:maturation of 5.8S rRNA from tricistronic rRNA transcript (SSU-rRNA, 5.8S rRNA, LSU-rRNA)"/>
    <property type="evidence" value="ECO:0007669"/>
    <property type="project" value="UniProtKB-UniRule"/>
</dbReference>
<dbReference type="Gene3D" id="2.130.10.10">
    <property type="entry name" value="YVTN repeat-like/Quinoprotein amine dehydrogenase"/>
    <property type="match status" value="2"/>
</dbReference>
<dbReference type="PANTHER" id="PTHR19855:SF11">
    <property type="entry name" value="RIBOSOME BIOGENESIS PROTEIN WDR12"/>
    <property type="match status" value="1"/>
</dbReference>
<sequence>MEKNSKAEQVQIRLVSKTSKYELPDTPLVVPTELKRFGLSEIVNHLLSNDPIVPFDFLIEGEFLRTSLYQYLTSKNISTENIITVEFIESLKPPKSLSNYDTDSWISSIQIASPNLIYVGCYDSTIQLWNASNELEASLVGHTGSVKSIISLNNSSESSSGSKANNVELLSAGIDQTTIGWIKSNSSSDSSLEIGYVSYGHKACVNGIAVSPDNSHFITCSTDSTLKLYDTEIPTEDSQREIMENGIEGLPTVSKLLSEKLTKKSKKSKSASSPSNLIKVPKSTFTGHIGSITSVAINSSSKNTFYSGGFDQSLRSWDAVTSDNVSTKVCDQAFLSVDYSALSGLIVSGHTDKFVRIWDPRIDANNVELLSAGIDQTTIGWIKSNSSSDSSLEIGYVSYGHKACVNGIAVSPDNSHFITCSTDSTLKLYDTEIPTEDSQREIMENGIEGLPTVSKLLSEKLTKKSKKSKSASSPSNLIKVPKSTFTGHIGSITSVAINSSSKNTFYSGGFDQSLRSWDAVTSDNVSTKVCDQAFLSVDYSALSGLIVSGHTDKFVRIWDPRIDDSSVSSMSLSGHTKYVGAVKWSPNSSYMFASSSYDGTTKVWDVRSTASSMFNIPSKGKSKSKEPGQLVDKLLALDWNHGMLASGGESNELFIHSF</sequence>
<reference evidence="9 10" key="1">
    <citation type="submission" date="2017-01" db="EMBL/GenBank/DDBJ databases">
        <authorList>
            <person name="Mah S.A."/>
            <person name="Swanson W.J."/>
            <person name="Moy G.W."/>
            <person name="Vacquier V.D."/>
        </authorList>
    </citation>
    <scope>NUCLEOTIDE SEQUENCE [LARGE SCALE GENOMIC DNA]</scope>
    <source>
        <strain evidence="9 10">GSMNP</strain>
    </source>
</reference>
<dbReference type="PANTHER" id="PTHR19855">
    <property type="entry name" value="WD40 REPEAT PROTEIN 12, 37"/>
    <property type="match status" value="1"/>
</dbReference>
<keyword evidence="1 6" id="KW-0690">Ribosome biogenesis</keyword>
<dbReference type="AlphaFoldDB" id="A0A1R1Y418"/>
<feature type="repeat" description="WD" evidence="7">
    <location>
        <begin position="572"/>
        <end position="614"/>
    </location>
</feature>
<feature type="repeat" description="WD" evidence="7">
    <location>
        <begin position="536"/>
        <end position="559"/>
    </location>
</feature>
<keyword evidence="2 6" id="KW-0698">rRNA processing</keyword>
<comment type="similarity">
    <text evidence="6">Belongs to the WD repeat WDR12/YTM1 family.</text>
</comment>
<feature type="repeat" description="WD" evidence="7">
    <location>
        <begin position="485"/>
        <end position="527"/>
    </location>
</feature>
<dbReference type="InterPro" id="IPR012972">
    <property type="entry name" value="NLE"/>
</dbReference>
<feature type="repeat" description="WD" evidence="7">
    <location>
        <begin position="198"/>
        <end position="232"/>
    </location>
</feature>
<proteinExistence type="inferred from homology"/>
<dbReference type="InterPro" id="IPR028599">
    <property type="entry name" value="WDR12/Ytm1"/>
</dbReference>
<feature type="repeat" description="WD" evidence="7">
    <location>
        <begin position="336"/>
        <end position="359"/>
    </location>
</feature>
<feature type="repeat" description="WD" evidence="7">
    <location>
        <begin position="398"/>
        <end position="432"/>
    </location>
</feature>